<name>A0A8J3K0X4_9ACTN</name>
<evidence type="ECO:0000313" key="2">
    <source>
        <dbReference type="EMBL" id="GIF94637.1"/>
    </source>
</evidence>
<gene>
    <name evidence="2" type="ORF">Cch02nite_80810</name>
</gene>
<evidence type="ECO:0000256" key="1">
    <source>
        <dbReference type="SAM" id="MobiDB-lite"/>
    </source>
</evidence>
<dbReference type="AlphaFoldDB" id="A0A8J3K0X4"/>
<reference evidence="2 3" key="1">
    <citation type="submission" date="2021-01" db="EMBL/GenBank/DDBJ databases">
        <title>Whole genome shotgun sequence of Catellatospora chokoriensis NBRC 107358.</title>
        <authorList>
            <person name="Komaki H."/>
            <person name="Tamura T."/>
        </authorList>
    </citation>
    <scope>NUCLEOTIDE SEQUENCE [LARGE SCALE GENOMIC DNA]</scope>
    <source>
        <strain evidence="2 3">NBRC 107358</strain>
    </source>
</reference>
<proteinExistence type="predicted"/>
<comment type="caution">
    <text evidence="2">The sequence shown here is derived from an EMBL/GenBank/DDBJ whole genome shotgun (WGS) entry which is preliminary data.</text>
</comment>
<keyword evidence="3" id="KW-1185">Reference proteome</keyword>
<sequence>MQALSTAASAAEQGRLREAALARQRLSDGGRHLVKAVVRDALAADMDWWALGDMLSMHPQAAWEQFGKRGTGLPAPAQQRPHLAVTLTAGLVGTHEQPPGYGVDLTGVGLEYSIMFDPVAVQLRQAAQALGEQIWICVALPGSGADSTPLAGVDVIRQWTLVLADENALTWLRESSRCNPRGRAATMARPGDARQFVHSSGIRCAGDRRRYRSKTARMSSNGMFARCAILFQRYVARDGVTHGTGKDPGAGIGKPFQPVQYVIAGDAHAFLSVPPARSAKRPQSHAARAGTSARRPKSPH</sequence>
<feature type="region of interest" description="Disordered" evidence="1">
    <location>
        <begin position="273"/>
        <end position="300"/>
    </location>
</feature>
<organism evidence="2 3">
    <name type="scientific">Catellatospora chokoriensis</name>
    <dbReference type="NCBI Taxonomy" id="310353"/>
    <lineage>
        <taxon>Bacteria</taxon>
        <taxon>Bacillati</taxon>
        <taxon>Actinomycetota</taxon>
        <taxon>Actinomycetes</taxon>
        <taxon>Micromonosporales</taxon>
        <taxon>Micromonosporaceae</taxon>
        <taxon>Catellatospora</taxon>
    </lineage>
</organism>
<dbReference type="EMBL" id="BONG01000108">
    <property type="protein sequence ID" value="GIF94637.1"/>
    <property type="molecule type" value="Genomic_DNA"/>
</dbReference>
<dbReference type="Proteomes" id="UP000619293">
    <property type="component" value="Unassembled WGS sequence"/>
</dbReference>
<evidence type="ECO:0000313" key="3">
    <source>
        <dbReference type="Proteomes" id="UP000619293"/>
    </source>
</evidence>
<dbReference type="RefSeq" id="WP_144121013.1">
    <property type="nucleotide sequence ID" value="NZ_BAAALB010000041.1"/>
</dbReference>
<protein>
    <submittedName>
        <fullName evidence="2">Uncharacterized protein</fullName>
    </submittedName>
</protein>
<accession>A0A8J3K0X4</accession>